<dbReference type="AlphaFoldDB" id="A0A2H3NNH6"/>
<dbReference type="InterPro" id="IPR039425">
    <property type="entry name" value="RNA_pol_sigma-70-like"/>
</dbReference>
<evidence type="ECO:0000256" key="1">
    <source>
        <dbReference type="ARBA" id="ARBA00010641"/>
    </source>
</evidence>
<dbReference type="InterPro" id="IPR014284">
    <property type="entry name" value="RNA_pol_sigma-70_dom"/>
</dbReference>
<dbReference type="InterPro" id="IPR013325">
    <property type="entry name" value="RNA_pol_sigma_r2"/>
</dbReference>
<evidence type="ECO:0000313" key="8">
    <source>
        <dbReference type="EMBL" id="PEN06543.1"/>
    </source>
</evidence>
<evidence type="ECO:0000256" key="3">
    <source>
        <dbReference type="ARBA" id="ARBA00023082"/>
    </source>
</evidence>
<dbReference type="PANTHER" id="PTHR43133:SF8">
    <property type="entry name" value="RNA POLYMERASE SIGMA FACTOR HI_1459-RELATED"/>
    <property type="match status" value="1"/>
</dbReference>
<evidence type="ECO:0000259" key="7">
    <source>
        <dbReference type="Pfam" id="PF08281"/>
    </source>
</evidence>
<evidence type="ECO:0000313" key="9">
    <source>
        <dbReference type="Proteomes" id="UP000221024"/>
    </source>
</evidence>
<evidence type="ECO:0000259" key="6">
    <source>
        <dbReference type="Pfam" id="PF04542"/>
    </source>
</evidence>
<dbReference type="GO" id="GO:0006352">
    <property type="term" value="P:DNA-templated transcription initiation"/>
    <property type="evidence" value="ECO:0007669"/>
    <property type="project" value="InterPro"/>
</dbReference>
<dbReference type="Proteomes" id="UP000221024">
    <property type="component" value="Unassembled WGS sequence"/>
</dbReference>
<dbReference type="Gene3D" id="1.10.10.10">
    <property type="entry name" value="Winged helix-like DNA-binding domain superfamily/Winged helix DNA-binding domain"/>
    <property type="match status" value="1"/>
</dbReference>
<keyword evidence="4" id="KW-0238">DNA-binding</keyword>
<feature type="domain" description="RNA polymerase sigma factor 70 region 4 type 2" evidence="7">
    <location>
        <begin position="130"/>
        <end position="181"/>
    </location>
</feature>
<dbReference type="InterPro" id="IPR007627">
    <property type="entry name" value="RNA_pol_sigma70_r2"/>
</dbReference>
<comment type="similarity">
    <text evidence="1">Belongs to the sigma-70 factor family. ECF subfamily.</text>
</comment>
<evidence type="ECO:0000256" key="4">
    <source>
        <dbReference type="ARBA" id="ARBA00023125"/>
    </source>
</evidence>
<dbReference type="InterPro" id="IPR013249">
    <property type="entry name" value="RNA_pol_sigma70_r4_t2"/>
</dbReference>
<evidence type="ECO:0000256" key="5">
    <source>
        <dbReference type="ARBA" id="ARBA00023163"/>
    </source>
</evidence>
<dbReference type="CDD" id="cd06171">
    <property type="entry name" value="Sigma70_r4"/>
    <property type="match status" value="1"/>
</dbReference>
<dbReference type="SUPFAM" id="SSF88659">
    <property type="entry name" value="Sigma3 and sigma4 domains of RNA polymerase sigma factors"/>
    <property type="match status" value="1"/>
</dbReference>
<keyword evidence="5" id="KW-0804">Transcription</keyword>
<dbReference type="GO" id="GO:0016987">
    <property type="term" value="F:sigma factor activity"/>
    <property type="evidence" value="ECO:0007669"/>
    <property type="project" value="UniProtKB-KW"/>
</dbReference>
<name>A0A2H3NNH6_9BACT</name>
<proteinExistence type="inferred from homology"/>
<keyword evidence="3" id="KW-0731">Sigma factor</keyword>
<organism evidence="8 9">
    <name type="scientific">Longimonas halophila</name>
    <dbReference type="NCBI Taxonomy" id="1469170"/>
    <lineage>
        <taxon>Bacteria</taxon>
        <taxon>Pseudomonadati</taxon>
        <taxon>Rhodothermota</taxon>
        <taxon>Rhodothermia</taxon>
        <taxon>Rhodothermales</taxon>
        <taxon>Salisaetaceae</taxon>
        <taxon>Longimonas</taxon>
    </lineage>
</organism>
<accession>A0A2H3NNH6</accession>
<evidence type="ECO:0000256" key="2">
    <source>
        <dbReference type="ARBA" id="ARBA00023015"/>
    </source>
</evidence>
<dbReference type="PANTHER" id="PTHR43133">
    <property type="entry name" value="RNA POLYMERASE ECF-TYPE SIGMA FACTO"/>
    <property type="match status" value="1"/>
</dbReference>
<dbReference type="InterPro" id="IPR036388">
    <property type="entry name" value="WH-like_DNA-bd_sf"/>
</dbReference>
<dbReference type="OrthoDB" id="795989at2"/>
<dbReference type="EMBL" id="PDEP01000008">
    <property type="protein sequence ID" value="PEN06543.1"/>
    <property type="molecule type" value="Genomic_DNA"/>
</dbReference>
<dbReference type="Pfam" id="PF04542">
    <property type="entry name" value="Sigma70_r2"/>
    <property type="match status" value="1"/>
</dbReference>
<keyword evidence="9" id="KW-1185">Reference proteome</keyword>
<dbReference type="InterPro" id="IPR013324">
    <property type="entry name" value="RNA_pol_sigma_r3/r4-like"/>
</dbReference>
<reference evidence="8 9" key="1">
    <citation type="submission" date="2017-10" db="EMBL/GenBank/DDBJ databases">
        <title>Draft genome of Longimonas halophila.</title>
        <authorList>
            <person name="Goh K.M."/>
            <person name="Shamsir M.S."/>
            <person name="Lim S.W."/>
        </authorList>
    </citation>
    <scope>NUCLEOTIDE SEQUENCE [LARGE SCALE GENOMIC DNA]</scope>
    <source>
        <strain evidence="8 9">KCTC 42399</strain>
    </source>
</reference>
<dbReference type="SUPFAM" id="SSF88946">
    <property type="entry name" value="Sigma2 domain of RNA polymerase sigma factors"/>
    <property type="match status" value="1"/>
</dbReference>
<feature type="domain" description="RNA polymerase sigma-70 region 2" evidence="6">
    <location>
        <begin position="31"/>
        <end position="95"/>
    </location>
</feature>
<keyword evidence="2" id="KW-0805">Transcription regulation</keyword>
<protein>
    <submittedName>
        <fullName evidence="8">RNA polymerase subunit sigma-70</fullName>
    </submittedName>
</protein>
<dbReference type="GO" id="GO:0003677">
    <property type="term" value="F:DNA binding"/>
    <property type="evidence" value="ECO:0007669"/>
    <property type="project" value="UniProtKB-KW"/>
</dbReference>
<dbReference type="Gene3D" id="1.10.1740.10">
    <property type="match status" value="1"/>
</dbReference>
<gene>
    <name evidence="8" type="ORF">CRI93_09695</name>
</gene>
<sequence>MRVNTGDAPTFVGLCLHHPLPCFVDAFTERVHQYQDRIYGFACAYLKDDAAAKDVTQDVFIRYWNHYDDVDDERAIAWLMRVTRNACIDLLRKRQTRRKSVTVDSENLHRAPDAEADPYADAESADFETRLDAALAEIDEPYRSVVTMRELHNMKYKEISDALDMPINTVKVYIHRGRKKLRHELAEVLDYEPT</sequence>
<comment type="caution">
    <text evidence="8">The sequence shown here is derived from an EMBL/GenBank/DDBJ whole genome shotgun (WGS) entry which is preliminary data.</text>
</comment>
<dbReference type="Pfam" id="PF08281">
    <property type="entry name" value="Sigma70_r4_2"/>
    <property type="match status" value="1"/>
</dbReference>
<dbReference type="NCBIfam" id="TIGR02937">
    <property type="entry name" value="sigma70-ECF"/>
    <property type="match status" value="1"/>
</dbReference>